<dbReference type="PANTHER" id="PTHR30614:SF0">
    <property type="entry name" value="L-CYSTINE TRANSPORT SYSTEM PERMEASE PROTEIN TCYL"/>
    <property type="match status" value="1"/>
</dbReference>
<dbReference type="AlphaFoldDB" id="A0AAX3ZYY9"/>
<dbReference type="InterPro" id="IPR043429">
    <property type="entry name" value="ArtM/GltK/GlnP/TcyL/YhdX-like"/>
</dbReference>
<keyword evidence="6 8" id="KW-1133">Transmembrane helix</keyword>
<evidence type="ECO:0000256" key="4">
    <source>
        <dbReference type="ARBA" id="ARBA00022692"/>
    </source>
</evidence>
<dbReference type="SUPFAM" id="SSF161098">
    <property type="entry name" value="MetI-like"/>
    <property type="match status" value="1"/>
</dbReference>
<keyword evidence="5" id="KW-0029">Amino-acid transport</keyword>
<evidence type="ECO:0000256" key="1">
    <source>
        <dbReference type="ARBA" id="ARBA00004651"/>
    </source>
</evidence>
<dbReference type="Pfam" id="PF00528">
    <property type="entry name" value="BPD_transp_1"/>
    <property type="match status" value="1"/>
</dbReference>
<dbReference type="Gene3D" id="1.10.3720.10">
    <property type="entry name" value="MetI-like"/>
    <property type="match status" value="1"/>
</dbReference>
<keyword evidence="7 8" id="KW-0472">Membrane</keyword>
<evidence type="ECO:0000256" key="5">
    <source>
        <dbReference type="ARBA" id="ARBA00022970"/>
    </source>
</evidence>
<dbReference type="InterPro" id="IPR010065">
    <property type="entry name" value="AA_ABC_transptr_permease_3TM"/>
</dbReference>
<dbReference type="GO" id="GO:0043190">
    <property type="term" value="C:ATP-binding cassette (ABC) transporter complex"/>
    <property type="evidence" value="ECO:0007669"/>
    <property type="project" value="InterPro"/>
</dbReference>
<proteinExistence type="inferred from homology"/>
<dbReference type="EMBL" id="CP124545">
    <property type="protein sequence ID" value="WMN01811.1"/>
    <property type="molecule type" value="Genomic_DNA"/>
</dbReference>
<reference evidence="10" key="1">
    <citation type="submission" date="2023-08" db="EMBL/GenBank/DDBJ databases">
        <title>Isolation and Characterization of Rhodococcus erythropolis MGMM8.</title>
        <authorList>
            <person name="Diabankana R.G.C."/>
            <person name="Afordoanyi D.M."/>
            <person name="Validov S.Z."/>
        </authorList>
    </citation>
    <scope>NUCLEOTIDE SEQUENCE</scope>
    <source>
        <strain evidence="10">MGMM8</strain>
    </source>
</reference>
<dbReference type="GO" id="GO:0022857">
    <property type="term" value="F:transmembrane transporter activity"/>
    <property type="evidence" value="ECO:0007669"/>
    <property type="project" value="InterPro"/>
</dbReference>
<dbReference type="PANTHER" id="PTHR30614">
    <property type="entry name" value="MEMBRANE COMPONENT OF AMINO ACID ABC TRANSPORTER"/>
    <property type="match status" value="1"/>
</dbReference>
<dbReference type="Proteomes" id="UP001230933">
    <property type="component" value="Chromosome"/>
</dbReference>
<feature type="transmembrane region" description="Helical" evidence="8">
    <location>
        <begin position="74"/>
        <end position="101"/>
    </location>
</feature>
<evidence type="ECO:0000256" key="6">
    <source>
        <dbReference type="ARBA" id="ARBA00022989"/>
    </source>
</evidence>
<comment type="similarity">
    <text evidence="8">Belongs to the binding-protein-dependent transport system permease family.</text>
</comment>
<accession>A0AAX3ZYY9</accession>
<evidence type="ECO:0000256" key="7">
    <source>
        <dbReference type="ARBA" id="ARBA00023136"/>
    </source>
</evidence>
<evidence type="ECO:0000256" key="3">
    <source>
        <dbReference type="ARBA" id="ARBA00022475"/>
    </source>
</evidence>
<feature type="transmembrane region" description="Helical" evidence="8">
    <location>
        <begin position="34"/>
        <end position="54"/>
    </location>
</feature>
<dbReference type="CDD" id="cd06261">
    <property type="entry name" value="TM_PBP2"/>
    <property type="match status" value="1"/>
</dbReference>
<dbReference type="RefSeq" id="WP_082148582.1">
    <property type="nucleotide sequence ID" value="NZ_CP124545.1"/>
</dbReference>
<dbReference type="GO" id="GO:0006865">
    <property type="term" value="P:amino acid transport"/>
    <property type="evidence" value="ECO:0007669"/>
    <property type="project" value="UniProtKB-KW"/>
</dbReference>
<evidence type="ECO:0000313" key="10">
    <source>
        <dbReference type="EMBL" id="WMN01811.1"/>
    </source>
</evidence>
<keyword evidence="2 8" id="KW-0813">Transport</keyword>
<evidence type="ECO:0000256" key="8">
    <source>
        <dbReference type="RuleBase" id="RU363032"/>
    </source>
</evidence>
<feature type="domain" description="ABC transmembrane type-1" evidence="9">
    <location>
        <begin position="73"/>
        <end position="283"/>
    </location>
</feature>
<evidence type="ECO:0000259" key="9">
    <source>
        <dbReference type="PROSITE" id="PS50928"/>
    </source>
</evidence>
<evidence type="ECO:0000313" key="11">
    <source>
        <dbReference type="Proteomes" id="UP001230933"/>
    </source>
</evidence>
<dbReference type="InterPro" id="IPR000515">
    <property type="entry name" value="MetI-like"/>
</dbReference>
<keyword evidence="3" id="KW-1003">Cell membrane</keyword>
<comment type="subcellular location">
    <subcellularLocation>
        <location evidence="1 8">Cell membrane</location>
        <topology evidence="1 8">Multi-pass membrane protein</topology>
    </subcellularLocation>
</comment>
<evidence type="ECO:0000256" key="2">
    <source>
        <dbReference type="ARBA" id="ARBA00022448"/>
    </source>
</evidence>
<dbReference type="InterPro" id="IPR035906">
    <property type="entry name" value="MetI-like_sf"/>
</dbReference>
<keyword evidence="4 8" id="KW-0812">Transmembrane</keyword>
<feature type="transmembrane region" description="Helical" evidence="8">
    <location>
        <begin position="129"/>
        <end position="148"/>
    </location>
</feature>
<gene>
    <name evidence="10" type="ORF">QIE55_31430</name>
</gene>
<dbReference type="PROSITE" id="PS50928">
    <property type="entry name" value="ABC_TM1"/>
    <property type="match status" value="1"/>
</dbReference>
<organism evidence="10 11">
    <name type="scientific">Rhodococcus erythropolis</name>
    <name type="common">Arthrobacter picolinophilus</name>
    <dbReference type="NCBI Taxonomy" id="1833"/>
    <lineage>
        <taxon>Bacteria</taxon>
        <taxon>Bacillati</taxon>
        <taxon>Actinomycetota</taxon>
        <taxon>Actinomycetes</taxon>
        <taxon>Mycobacteriales</taxon>
        <taxon>Nocardiaceae</taxon>
        <taxon>Rhodococcus</taxon>
        <taxon>Rhodococcus erythropolis group</taxon>
    </lineage>
</organism>
<dbReference type="NCBIfam" id="TIGR01726">
    <property type="entry name" value="HEQRo_perm_3TM"/>
    <property type="match status" value="1"/>
</dbReference>
<name>A0AAX3ZYY9_RHOER</name>
<feature type="transmembrane region" description="Helical" evidence="8">
    <location>
        <begin position="262"/>
        <end position="286"/>
    </location>
</feature>
<protein>
    <submittedName>
        <fullName evidence="10">Amino acid ABC transporter permease</fullName>
    </submittedName>
</protein>
<sequence length="322" mass="35411">MTASDMRDLGTARVTPDGDDMIDVSIAKRPPRPWTWFTAVVVGVLLAQLVNMMVRNPNFEWGVVAEYLNSEQILKGLVVTCYLTILAMFIGVVFGGVLAAFRIADNPVLRAIASGYIWVFRGTPQLVQLIFWFNIALLIPVLGIGIPFGPTFIQSEANSVITPFLAAVVGLGLHEAAYQAEIYRAGLLSVDEGQIDAAKSVGMKPMSIFLRIQLPQAMRFIVPPTFSQIIGMTKATSIVSVIGGAELLFSAQEIYSDTFQTIPLLIVACIWYLVLTTVLNFFQYFIEAHYAKGATRSASTNAGTWFAQWVSKGLRKNRMRTS</sequence>